<dbReference type="InterPro" id="IPR016036">
    <property type="entry name" value="Malonyl_transacylase_ACP-bd"/>
</dbReference>
<comment type="caution">
    <text evidence="7">The sequence shown here is derived from an EMBL/GenBank/DDBJ whole genome shotgun (WGS) entry which is preliminary data.</text>
</comment>
<dbReference type="InterPro" id="IPR050858">
    <property type="entry name" value="Mal-CoA-ACP_Trans/PKS_FabD"/>
</dbReference>
<dbReference type="InterPro" id="IPR016035">
    <property type="entry name" value="Acyl_Trfase/lysoPLipase"/>
</dbReference>
<dbReference type="SUPFAM" id="SSF51412">
    <property type="entry name" value="Inosine monophosphate dehydrogenase (IMPDH)"/>
    <property type="match status" value="1"/>
</dbReference>
<sequence>MQAFVFPGQGSQHLGMGEALFDEFPELTAQADRILGYSIKQLCLADTQNKLGQTAYTQPALYVVNALSYMRKVRATGKRPDFVAGHSLGEFNALLASGAFDFETGLMLVQKRGELMSRASGGGMAAVLGLGAEKVSQVLSENGLGGIDIANLNMPTQIVVSGLKQDIEQAMPFLETAGARMVVPLNVSGAFHSRYMEEARQQFSVYLDRFDFKRCELPVISNVYARPYRQADLKRNLADQITHTVNWTDCVRYMLAMGVEAFEEIGPGKVLTKLVDQIRKEAPPLDMLQGGDLEDSQPEQDEWKQAGNAPTSASITAADLGDAEFKRDYGLKAAYYAGGMHHGISSVEMTARLSKSGYLGFIGTKGLGIPQIADMIQSLQLELNGKHTYGVNVVHDPFDPHKEKAVFELLLHHRVKVLEVASFIGITRSLVLYRAAGLNREADGSITAGNKLIAKVSRPEVAEAFMSPAPEPLLHKLLQDNSITAEQADRLRSMPMADDVCVLADSGGPTDHGSAWVLLPVIRKLRDELMSKYGYGRRIRVGSGGGIGVPEAAAAAFMIGADFVMTGSINQCTVEAGTSVEVKELLQRMNVQDVASVPLGDLFQIGAQAQVLKRGLFFPARANKLYELYRLYDSLEELDAKSKSMVQERYFKRSFEEIYEELKLSCTDEELDKADHDAKYRMALVFKWYFDRSDRLARSGSSENKVDYQIFCGPAMGAFNRWVADTDLENWRSRHVDRIADKLMHAAADWMNEHVGRMTGSVQN</sequence>
<dbReference type="Gene3D" id="3.20.20.70">
    <property type="entry name" value="Aldolase class I"/>
    <property type="match status" value="1"/>
</dbReference>
<dbReference type="SMART" id="SM00827">
    <property type="entry name" value="PKS_AT"/>
    <property type="match status" value="1"/>
</dbReference>
<evidence type="ECO:0000313" key="7">
    <source>
        <dbReference type="EMBL" id="OKP85084.1"/>
    </source>
</evidence>
<dbReference type="EC" id="2.3.1.39" evidence="1"/>
<evidence type="ECO:0000256" key="2">
    <source>
        <dbReference type="ARBA" id="ARBA00022679"/>
    </source>
</evidence>
<keyword evidence="2" id="KW-0808">Transferase</keyword>
<dbReference type="EMBL" id="LVWI01000048">
    <property type="protein sequence ID" value="OKP85084.1"/>
    <property type="molecule type" value="Genomic_DNA"/>
</dbReference>
<evidence type="ECO:0000256" key="1">
    <source>
        <dbReference type="ARBA" id="ARBA00013258"/>
    </source>
</evidence>
<dbReference type="NCBIfam" id="TIGR02814">
    <property type="entry name" value="pfaD_fam"/>
    <property type="match status" value="1"/>
</dbReference>
<dbReference type="PANTHER" id="PTHR42681">
    <property type="entry name" value="MALONYL-COA-ACYL CARRIER PROTEIN TRANSACYLASE, MITOCHONDRIAL"/>
    <property type="match status" value="1"/>
</dbReference>
<dbReference type="SUPFAM" id="SSF55048">
    <property type="entry name" value="Probable ACP-binding domain of malonyl-CoA ACP transacylase"/>
    <property type="match status" value="1"/>
</dbReference>
<dbReference type="InterPro" id="IPR014043">
    <property type="entry name" value="Acyl_transferase_dom"/>
</dbReference>
<reference evidence="7 8" key="1">
    <citation type="submission" date="2016-03" db="EMBL/GenBank/DDBJ databases">
        <authorList>
            <person name="Sant'Anna F.H."/>
            <person name="Ambrosini A."/>
            <person name="Souza R."/>
            <person name="Bach E."/>
            <person name="Fernandes G."/>
            <person name="Balsanelli E."/>
            <person name="Baura V.A."/>
            <person name="Souza E.M."/>
            <person name="Passaglia L."/>
        </authorList>
    </citation>
    <scope>NUCLEOTIDE SEQUENCE [LARGE SCALE GENOMIC DNA]</scope>
    <source>
        <strain evidence="7 8">P26E</strain>
    </source>
</reference>
<feature type="region of interest" description="Disordered" evidence="5">
    <location>
        <begin position="285"/>
        <end position="311"/>
    </location>
</feature>
<dbReference type="InterPro" id="IPR014179">
    <property type="entry name" value="PfaD-like_TIM-barrel"/>
</dbReference>
<dbReference type="InterPro" id="IPR001227">
    <property type="entry name" value="Ac_transferase_dom_sf"/>
</dbReference>
<gene>
    <name evidence="7" type="ORF">A3844_17670</name>
</gene>
<dbReference type="SUPFAM" id="SSF52151">
    <property type="entry name" value="FabD/lysophospholipase-like"/>
    <property type="match status" value="1"/>
</dbReference>
<evidence type="ECO:0000256" key="3">
    <source>
        <dbReference type="ARBA" id="ARBA00023315"/>
    </source>
</evidence>
<dbReference type="InterPro" id="IPR013785">
    <property type="entry name" value="Aldolase_TIM"/>
</dbReference>
<dbReference type="NCBIfam" id="TIGR00128">
    <property type="entry name" value="fabD"/>
    <property type="match status" value="1"/>
</dbReference>
<dbReference type="Gene3D" id="3.40.366.10">
    <property type="entry name" value="Malonyl-Coenzyme A Acyl Carrier Protein, domain 2"/>
    <property type="match status" value="1"/>
</dbReference>
<evidence type="ECO:0000313" key="8">
    <source>
        <dbReference type="Proteomes" id="UP000186058"/>
    </source>
</evidence>
<comment type="catalytic activity">
    <reaction evidence="4">
        <text>holo-[ACP] + malonyl-CoA = malonyl-[ACP] + CoA</text>
        <dbReference type="Rhea" id="RHEA:41792"/>
        <dbReference type="Rhea" id="RHEA-COMP:9623"/>
        <dbReference type="Rhea" id="RHEA-COMP:9685"/>
        <dbReference type="ChEBI" id="CHEBI:57287"/>
        <dbReference type="ChEBI" id="CHEBI:57384"/>
        <dbReference type="ChEBI" id="CHEBI:64479"/>
        <dbReference type="ChEBI" id="CHEBI:78449"/>
        <dbReference type="EC" id="2.3.1.39"/>
    </reaction>
</comment>
<dbReference type="Proteomes" id="UP000186058">
    <property type="component" value="Unassembled WGS sequence"/>
</dbReference>
<dbReference type="Pfam" id="PF21607">
    <property type="entry name" value="FabD_helical_ins"/>
    <property type="match status" value="1"/>
</dbReference>
<evidence type="ECO:0000256" key="5">
    <source>
        <dbReference type="SAM" id="MobiDB-lite"/>
    </source>
</evidence>
<evidence type="ECO:0000259" key="6">
    <source>
        <dbReference type="SMART" id="SM00827"/>
    </source>
</evidence>
<dbReference type="InterPro" id="IPR049489">
    <property type="entry name" value="FabD-like_helical_ins"/>
</dbReference>
<accession>A0ABX3EKM1</accession>
<dbReference type="PANTHER" id="PTHR42681:SF1">
    <property type="entry name" value="MALONYL-COA-ACYL CARRIER PROTEIN TRANSACYLASE, MITOCHONDRIAL"/>
    <property type="match status" value="1"/>
</dbReference>
<keyword evidence="8" id="KW-1185">Reference proteome</keyword>
<dbReference type="InterPro" id="IPR004410">
    <property type="entry name" value="Malonyl_CoA-ACP_transAc_FabD"/>
</dbReference>
<evidence type="ECO:0000256" key="4">
    <source>
        <dbReference type="ARBA" id="ARBA00048462"/>
    </source>
</evidence>
<name>A0ABX3EKM1_9BACL</name>
<dbReference type="Pfam" id="PF00698">
    <property type="entry name" value="Acyl_transf_1"/>
    <property type="match status" value="1"/>
</dbReference>
<keyword evidence="3" id="KW-0012">Acyltransferase</keyword>
<organism evidence="7 8">
    <name type="scientific">Paenibacillus helianthi</name>
    <dbReference type="NCBI Taxonomy" id="1349432"/>
    <lineage>
        <taxon>Bacteria</taxon>
        <taxon>Bacillati</taxon>
        <taxon>Bacillota</taxon>
        <taxon>Bacilli</taxon>
        <taxon>Bacillales</taxon>
        <taxon>Paenibacillaceae</taxon>
        <taxon>Paenibacillus</taxon>
    </lineage>
</organism>
<proteinExistence type="predicted"/>
<dbReference type="Gene3D" id="3.30.70.250">
    <property type="entry name" value="Malonyl-CoA ACP transacylase, ACP-binding"/>
    <property type="match status" value="1"/>
</dbReference>
<feature type="domain" description="Malonyl-CoA:ACP transacylase (MAT)" evidence="6">
    <location>
        <begin position="5"/>
        <end position="344"/>
    </location>
</feature>
<protein>
    <recommendedName>
        <fullName evidence="1">[acyl-carrier-protein] S-malonyltransferase</fullName>
        <ecNumber evidence="1">2.3.1.39</ecNumber>
    </recommendedName>
</protein>